<name>A0ABW4WYN9_9BACT</name>
<evidence type="ECO:0000313" key="1">
    <source>
        <dbReference type="EMBL" id="MFD2067744.1"/>
    </source>
</evidence>
<gene>
    <name evidence="1" type="ORF">ACFSKU_12685</name>
</gene>
<dbReference type="EMBL" id="JBHUHV010000038">
    <property type="protein sequence ID" value="MFD2067744.1"/>
    <property type="molecule type" value="Genomic_DNA"/>
</dbReference>
<reference evidence="2" key="1">
    <citation type="journal article" date="2019" name="Int. J. Syst. Evol. Microbiol.">
        <title>The Global Catalogue of Microorganisms (GCM) 10K type strain sequencing project: providing services to taxonomists for standard genome sequencing and annotation.</title>
        <authorList>
            <consortium name="The Broad Institute Genomics Platform"/>
            <consortium name="The Broad Institute Genome Sequencing Center for Infectious Disease"/>
            <person name="Wu L."/>
            <person name="Ma J."/>
        </authorList>
    </citation>
    <scope>NUCLEOTIDE SEQUENCE [LARGE SCALE GENOMIC DNA]</scope>
    <source>
        <strain evidence="2">JCM 16545</strain>
    </source>
</reference>
<evidence type="ECO:0000313" key="2">
    <source>
        <dbReference type="Proteomes" id="UP001597369"/>
    </source>
</evidence>
<comment type="caution">
    <text evidence="1">The sequence shown here is derived from an EMBL/GenBank/DDBJ whole genome shotgun (WGS) entry which is preliminary data.</text>
</comment>
<proteinExistence type="predicted"/>
<organism evidence="1 2">
    <name type="scientific">Pontibacter silvestris</name>
    <dbReference type="NCBI Taxonomy" id="2305183"/>
    <lineage>
        <taxon>Bacteria</taxon>
        <taxon>Pseudomonadati</taxon>
        <taxon>Bacteroidota</taxon>
        <taxon>Cytophagia</taxon>
        <taxon>Cytophagales</taxon>
        <taxon>Hymenobacteraceae</taxon>
        <taxon>Pontibacter</taxon>
    </lineage>
</organism>
<protein>
    <submittedName>
        <fullName evidence="1">Uncharacterized protein</fullName>
    </submittedName>
</protein>
<sequence>MRRITSIWLLFVFLLPISSTYISFKFRQHHIRKEIKRQLKSGVNEDKLVLLKIPVSKEVSPGKDFKRMHEREFRYKGNMYDIVKQEKRGEITWYWCIWDKQETALFVQLDQMVDRAMRNSPTQQANDKLLEQFLDSLYYTEITLKLNLPLQNPSQPNTYFSEKEVIVTTSPPTPPPKA</sequence>
<dbReference type="Proteomes" id="UP001597369">
    <property type="component" value="Unassembled WGS sequence"/>
</dbReference>
<keyword evidence="2" id="KW-1185">Reference proteome</keyword>
<accession>A0ABW4WYN9</accession>
<dbReference type="RefSeq" id="WP_229962587.1">
    <property type="nucleotide sequence ID" value="NZ_JAJJWI010000027.1"/>
</dbReference>